<organism evidence="5">
    <name type="scientific">Hymenolepis diminuta</name>
    <name type="common">Rat tapeworm</name>
    <dbReference type="NCBI Taxonomy" id="6216"/>
    <lineage>
        <taxon>Eukaryota</taxon>
        <taxon>Metazoa</taxon>
        <taxon>Spiralia</taxon>
        <taxon>Lophotrochozoa</taxon>
        <taxon>Platyhelminthes</taxon>
        <taxon>Cestoda</taxon>
        <taxon>Eucestoda</taxon>
        <taxon>Cyclophyllidea</taxon>
        <taxon>Hymenolepididae</taxon>
        <taxon>Hymenolepis</taxon>
    </lineage>
</organism>
<evidence type="ECO:0000313" key="4">
    <source>
        <dbReference type="Proteomes" id="UP000321570"/>
    </source>
</evidence>
<gene>
    <name evidence="1" type="ORF">HDID_LOCUS8198</name>
    <name evidence="2" type="ORF">WMSIL1_LOCUS533</name>
</gene>
<dbReference type="Proteomes" id="UP000321570">
    <property type="component" value="Unassembled WGS sequence"/>
</dbReference>
<dbReference type="AlphaFoldDB" id="A0A0R3SSD8"/>
<dbReference type="Proteomes" id="UP000274504">
    <property type="component" value="Unassembled WGS sequence"/>
</dbReference>
<evidence type="ECO:0000313" key="1">
    <source>
        <dbReference type="EMBL" id="VDL60516.1"/>
    </source>
</evidence>
<dbReference type="EMBL" id="UYSG01011043">
    <property type="protein sequence ID" value="VDL60516.1"/>
    <property type="molecule type" value="Genomic_DNA"/>
</dbReference>
<dbReference type="OrthoDB" id="10338212at2759"/>
<sequence>MCDCNKNFSRFTNIEEQASQPGCESRYRQCKHQAPCDSMTRPCSPCRPCCKITAAPNPIPPYERKSPFTPCGACETVEGFDKWSKKWEP</sequence>
<protein>
    <submittedName>
        <fullName evidence="5">DUF2769 domain-containing protein</fullName>
    </submittedName>
</protein>
<name>A0A0R3SSD8_HYMDI</name>
<reference evidence="2 4" key="3">
    <citation type="submission" date="2019-07" db="EMBL/GenBank/DDBJ databases">
        <authorList>
            <person name="Jastrzebski P J."/>
            <person name="Paukszto L."/>
            <person name="Jastrzebski P J."/>
        </authorList>
    </citation>
    <scope>NUCLEOTIDE SEQUENCE [LARGE SCALE GENOMIC DNA]</scope>
    <source>
        <strain evidence="2 4">WMS-il1</strain>
    </source>
</reference>
<reference evidence="1 3" key="2">
    <citation type="submission" date="2018-11" db="EMBL/GenBank/DDBJ databases">
        <authorList>
            <consortium name="Pathogen Informatics"/>
        </authorList>
    </citation>
    <scope>NUCLEOTIDE SEQUENCE [LARGE SCALE GENOMIC DNA]</scope>
</reference>
<accession>A0A0R3SSD8</accession>
<dbReference type="WBParaSite" id="HDID_0000820001-mRNA-1">
    <property type="protein sequence ID" value="HDID_0000820001-mRNA-1"/>
    <property type="gene ID" value="HDID_0000820001"/>
</dbReference>
<keyword evidence="4" id="KW-1185">Reference proteome</keyword>
<dbReference type="EMBL" id="CABIJS010000011">
    <property type="protein sequence ID" value="VUZ39296.1"/>
    <property type="molecule type" value="Genomic_DNA"/>
</dbReference>
<evidence type="ECO:0000313" key="5">
    <source>
        <dbReference type="WBParaSite" id="HDID_0000820001-mRNA-1"/>
    </source>
</evidence>
<evidence type="ECO:0000313" key="2">
    <source>
        <dbReference type="EMBL" id="VUZ39296.1"/>
    </source>
</evidence>
<proteinExistence type="predicted"/>
<reference evidence="5" key="1">
    <citation type="submission" date="2017-02" db="UniProtKB">
        <authorList>
            <consortium name="WormBaseParasite"/>
        </authorList>
    </citation>
    <scope>IDENTIFICATION</scope>
</reference>
<evidence type="ECO:0000313" key="3">
    <source>
        <dbReference type="Proteomes" id="UP000274504"/>
    </source>
</evidence>